<evidence type="ECO:0000256" key="1">
    <source>
        <dbReference type="ARBA" id="ARBA00002668"/>
    </source>
</evidence>
<protein>
    <submittedName>
        <fullName evidence="4">BTB/POZ domain-containing protein</fullName>
    </submittedName>
</protein>
<comment type="function">
    <text evidence="1">May act as a substrate-specific adapter of an E3 ubiquitin-protein ligase complex (CUL3-RBX1-BTB) which mediates the ubiquitination and subsequent proteasomal degradation of target proteins.</text>
</comment>
<dbReference type="GO" id="GO:0016567">
    <property type="term" value="P:protein ubiquitination"/>
    <property type="evidence" value="ECO:0007669"/>
    <property type="project" value="UniProtKB-UniPathway"/>
</dbReference>
<comment type="pathway">
    <text evidence="2">Protein modification; protein ubiquitination.</text>
</comment>
<dbReference type="InterPro" id="IPR000210">
    <property type="entry name" value="BTB/POZ_dom"/>
</dbReference>
<evidence type="ECO:0000256" key="2">
    <source>
        <dbReference type="ARBA" id="ARBA00004906"/>
    </source>
</evidence>
<name>A0A1J3GEA3_NOCCA</name>
<dbReference type="CDD" id="cd18186">
    <property type="entry name" value="BTB_POZ_ZBTB_KLHL-like"/>
    <property type="match status" value="1"/>
</dbReference>
<dbReference type="PANTHER" id="PTHR47274">
    <property type="entry name" value="BTB/POZ DOMAIN CONTAINING PROTEIN, EXPRESSED-RELATED"/>
    <property type="match status" value="1"/>
</dbReference>
<dbReference type="PROSITE" id="PS50097">
    <property type="entry name" value="BTB"/>
    <property type="match status" value="1"/>
</dbReference>
<gene>
    <name evidence="4" type="ORF">LE_TR19979_c0_g1_i1_g.63938</name>
</gene>
<dbReference type="UniPathway" id="UPA00143"/>
<accession>A0A1J3GEA3</accession>
<dbReference type="EMBL" id="GEVL01023896">
    <property type="protein sequence ID" value="JAU53445.1"/>
    <property type="molecule type" value="Transcribed_RNA"/>
</dbReference>
<evidence type="ECO:0000259" key="3">
    <source>
        <dbReference type="PROSITE" id="PS50097"/>
    </source>
</evidence>
<dbReference type="Pfam" id="PF00651">
    <property type="entry name" value="BTB"/>
    <property type="match status" value="1"/>
</dbReference>
<organism evidence="4">
    <name type="scientific">Noccaea caerulescens</name>
    <name type="common">Alpine penny-cress</name>
    <name type="synonym">Thlaspi caerulescens</name>
    <dbReference type="NCBI Taxonomy" id="107243"/>
    <lineage>
        <taxon>Eukaryota</taxon>
        <taxon>Viridiplantae</taxon>
        <taxon>Streptophyta</taxon>
        <taxon>Embryophyta</taxon>
        <taxon>Tracheophyta</taxon>
        <taxon>Spermatophyta</taxon>
        <taxon>Magnoliopsida</taxon>
        <taxon>eudicotyledons</taxon>
        <taxon>Gunneridae</taxon>
        <taxon>Pentapetalae</taxon>
        <taxon>rosids</taxon>
        <taxon>malvids</taxon>
        <taxon>Brassicales</taxon>
        <taxon>Brassicaceae</taxon>
        <taxon>Coluteocarpeae</taxon>
        <taxon>Noccaea</taxon>
    </lineage>
</organism>
<dbReference type="Gene3D" id="1.25.40.420">
    <property type="match status" value="1"/>
</dbReference>
<proteinExistence type="predicted"/>
<reference evidence="4" key="1">
    <citation type="submission" date="2016-07" db="EMBL/GenBank/DDBJ databases">
        <title>De novo transcriptome assembly of four accessions of the metal hyperaccumulator plant Noccaea caerulescens.</title>
        <authorList>
            <person name="Blande D."/>
            <person name="Halimaa P."/>
            <person name="Tervahauta A.I."/>
            <person name="Aarts M.G."/>
            <person name="Karenlampi S.O."/>
        </authorList>
    </citation>
    <scope>NUCLEOTIDE SEQUENCE</scope>
</reference>
<sequence length="244" mass="27945">MEKEAENKMEFFGGLMSAFKEERQVDIWLQAGDQSDAIPAHKLILVARSKVFRKILELDDCKGSSMSSKETVTLSEMTHDELETFLDFLYKGSLPDAKLVHHLRSLYLSAHKYEIPYLQDLCRKELISTINLSNVFDNVELAKIYSDKILEDAVSRFIQSHMKEVAFEREFMSFVESNPALAVDTIRGHLVAIDVSKICNRPESISSSFSEHIASTVRKNFKKISGEQLWELWKQEQAGCLWSS</sequence>
<dbReference type="SUPFAM" id="SSF54695">
    <property type="entry name" value="POZ domain"/>
    <property type="match status" value="1"/>
</dbReference>
<dbReference type="CDD" id="cd14733">
    <property type="entry name" value="BACK"/>
    <property type="match status" value="1"/>
</dbReference>
<dbReference type="PANTHER" id="PTHR47274:SF6">
    <property type="entry name" value="GENOME ASSEMBLY, CHROMOSOME: A04"/>
    <property type="match status" value="1"/>
</dbReference>
<dbReference type="InterPro" id="IPR011333">
    <property type="entry name" value="SKP1/BTB/POZ_sf"/>
</dbReference>
<dbReference type="AlphaFoldDB" id="A0A1J3GEA3"/>
<dbReference type="InterPro" id="IPR044784">
    <property type="entry name" value="At1g01640-like"/>
</dbReference>
<dbReference type="SMART" id="SM00225">
    <property type="entry name" value="BTB"/>
    <property type="match status" value="1"/>
</dbReference>
<dbReference type="Gene3D" id="3.30.710.10">
    <property type="entry name" value="Potassium Channel Kv1.1, Chain A"/>
    <property type="match status" value="1"/>
</dbReference>
<feature type="domain" description="BTB" evidence="3">
    <location>
        <begin position="25"/>
        <end position="98"/>
    </location>
</feature>
<evidence type="ECO:0000313" key="4">
    <source>
        <dbReference type="EMBL" id="JAU53445.1"/>
    </source>
</evidence>